<organism evidence="1 2">
    <name type="scientific">Ammoniphilus resinae</name>
    <dbReference type="NCBI Taxonomy" id="861532"/>
    <lineage>
        <taxon>Bacteria</taxon>
        <taxon>Bacillati</taxon>
        <taxon>Bacillota</taxon>
        <taxon>Bacilli</taxon>
        <taxon>Bacillales</taxon>
        <taxon>Paenibacillaceae</taxon>
        <taxon>Aneurinibacillus group</taxon>
        <taxon>Ammoniphilus</taxon>
    </lineage>
</organism>
<sequence length="52" mass="5446">MGEWRWAGGLGVGMGLFGWDLALDEGVVYGARGKEGGEVGGICFGPFDHSPF</sequence>
<gene>
    <name evidence="1" type="ORF">J2Z37_004988</name>
</gene>
<evidence type="ECO:0000313" key="1">
    <source>
        <dbReference type="EMBL" id="MBP1934968.1"/>
    </source>
</evidence>
<name>A0ABS4GXG6_9BACL</name>
<accession>A0ABS4GXG6</accession>
<reference evidence="1 2" key="1">
    <citation type="submission" date="2021-03" db="EMBL/GenBank/DDBJ databases">
        <title>Genomic Encyclopedia of Type Strains, Phase IV (KMG-IV): sequencing the most valuable type-strain genomes for metagenomic binning, comparative biology and taxonomic classification.</title>
        <authorList>
            <person name="Goeker M."/>
        </authorList>
    </citation>
    <scope>NUCLEOTIDE SEQUENCE [LARGE SCALE GENOMIC DNA]</scope>
    <source>
        <strain evidence="1 2">DSM 24738</strain>
    </source>
</reference>
<dbReference type="Proteomes" id="UP001519343">
    <property type="component" value="Unassembled WGS sequence"/>
</dbReference>
<protein>
    <submittedName>
        <fullName evidence="1">Uncharacterized protein</fullName>
    </submittedName>
</protein>
<comment type="caution">
    <text evidence="1">The sequence shown here is derived from an EMBL/GenBank/DDBJ whole genome shotgun (WGS) entry which is preliminary data.</text>
</comment>
<dbReference type="EMBL" id="JAGGKT010000034">
    <property type="protein sequence ID" value="MBP1934968.1"/>
    <property type="molecule type" value="Genomic_DNA"/>
</dbReference>
<proteinExistence type="predicted"/>
<evidence type="ECO:0000313" key="2">
    <source>
        <dbReference type="Proteomes" id="UP001519343"/>
    </source>
</evidence>
<keyword evidence="2" id="KW-1185">Reference proteome</keyword>